<dbReference type="InterPro" id="IPR048381">
    <property type="entry name" value="GDH_C"/>
</dbReference>
<dbReference type="PANTHER" id="PTHR43403">
    <property type="entry name" value="NAD-SPECIFIC GLUTAMATE DEHYDROGENASE"/>
    <property type="match status" value="1"/>
</dbReference>
<dbReference type="GO" id="GO:0006538">
    <property type="term" value="P:L-glutamate catabolic process"/>
    <property type="evidence" value="ECO:0007669"/>
    <property type="project" value="InterPro"/>
</dbReference>
<dbReference type="InterPro" id="IPR036291">
    <property type="entry name" value="NAD(P)-bd_dom_sf"/>
</dbReference>
<reference evidence="3" key="1">
    <citation type="submission" date="2020-05" db="EMBL/GenBank/DDBJ databases">
        <authorList>
            <person name="Chiriac C."/>
            <person name="Salcher M."/>
            <person name="Ghai R."/>
            <person name="Kavagutti S V."/>
        </authorList>
    </citation>
    <scope>NUCLEOTIDE SEQUENCE</scope>
</reference>
<dbReference type="Gene3D" id="3.40.50.720">
    <property type="entry name" value="NAD(P)-binding Rossmann-like Domain"/>
    <property type="match status" value="1"/>
</dbReference>
<proteinExistence type="predicted"/>
<dbReference type="InterPro" id="IPR028971">
    <property type="entry name" value="NAD-GDH_cat"/>
</dbReference>
<sequence length="779" mass="85706">MVKNSVIVPSGAKGGFVLKRGPEPSDRDAWLAEGIACYQMFIGALLDVTDNLVNGEVVPPVRVIRHDVDDPYLVVAADKGTATFSDIANKISVDRGFWMGDAFASGGSVGYDHKVMGITAKGAWESVKRHFLELGVNTQTQDFTAVGVGDMSGDVFGNGMLLSEHIRLVAAFDHRHIFLDPNPDAAKSFVERHRMFMLPLSSWEDYNVKLISKGGGIYPRSVKSIDLTPEVKLALGVAPDVNSVTPNELLTLILQAPVDLLWNGGIGTYIKSSTETHAQVGDKANDAIRINGNEIRARVIGEGGNLGATQLGRIEAARAGIKLNTDAIDNSAGVDTSDHEVNIKILLDQAVTAGTLSVEDRNKQLAVMTDEVGELVLRDNYEQNLILEQARYQAPEMLRVHKRLIDAMETEGLLNRAIEYLPTDAQLDALHAQGQGLTSPELSVLMAYVKIDLSRDRANDEIVDEPWCREVLQKYFPSDLRVKYASLMDTHPLRKEIISTVLTNDMVNRGGITFAWRAAEESGAGNSEIIRAFTVSREIFGLTKLWEDLETLDGLVSTDCQTQVILESRRLLDRATRWFLQSRGGRLNVEEEIAKFGTTVAKLTPLIPEMLRGVEKDRSAAIAKKYQAQGVPAELARRTGSFLDEFSLLDIIEIADREKADPMVVAELYFAISERYDIDRMLFHITALARDDRWTAYARSALRSDLYVALAALTSRVAQATNDSEAIDARISKWETRFAEGVARTRATLNEIAHSEQNDLATLSVALRAIRTLAGQGAS</sequence>
<name>A0A6J6R3E6_9ZZZZ</name>
<dbReference type="Pfam" id="PF05088">
    <property type="entry name" value="Bac_GDH_CD"/>
    <property type="match status" value="1"/>
</dbReference>
<feature type="domain" description="NAD-glutamate dehydrogenase catalytic" evidence="1">
    <location>
        <begin position="1"/>
        <end position="388"/>
    </location>
</feature>
<feature type="domain" description="NAD-specific glutamate dehydrogenase C-terminal" evidence="2">
    <location>
        <begin position="434"/>
        <end position="771"/>
    </location>
</feature>
<dbReference type="SUPFAM" id="SSF51735">
    <property type="entry name" value="NAD(P)-binding Rossmann-fold domains"/>
    <property type="match status" value="1"/>
</dbReference>
<evidence type="ECO:0000259" key="1">
    <source>
        <dbReference type="Pfam" id="PF05088"/>
    </source>
</evidence>
<dbReference type="Pfam" id="PF21074">
    <property type="entry name" value="GDH_C"/>
    <property type="match status" value="1"/>
</dbReference>
<accession>A0A6J6R3E6</accession>
<gene>
    <name evidence="3" type="ORF">UFOPK2648_01238</name>
</gene>
<dbReference type="AlphaFoldDB" id="A0A6J6R3E6"/>
<dbReference type="InterPro" id="IPR007780">
    <property type="entry name" value="NAD_Glu_DH_bac"/>
</dbReference>
<organism evidence="3">
    <name type="scientific">freshwater metagenome</name>
    <dbReference type="NCBI Taxonomy" id="449393"/>
    <lineage>
        <taxon>unclassified sequences</taxon>
        <taxon>metagenomes</taxon>
        <taxon>ecological metagenomes</taxon>
    </lineage>
</organism>
<protein>
    <submittedName>
        <fullName evidence="3">Unannotated protein</fullName>
    </submittedName>
</protein>
<dbReference type="InterPro" id="IPR046346">
    <property type="entry name" value="Aminoacid_DH-like_N_sf"/>
</dbReference>
<dbReference type="GO" id="GO:0004069">
    <property type="term" value="F:L-aspartate:2-oxoglutarate aminotransferase activity"/>
    <property type="evidence" value="ECO:0007669"/>
    <property type="project" value="InterPro"/>
</dbReference>
<dbReference type="EMBL" id="CAEZYC010000094">
    <property type="protein sequence ID" value="CAB4717619.1"/>
    <property type="molecule type" value="Genomic_DNA"/>
</dbReference>
<evidence type="ECO:0000259" key="2">
    <source>
        <dbReference type="Pfam" id="PF21074"/>
    </source>
</evidence>
<dbReference type="GO" id="GO:0004352">
    <property type="term" value="F:glutamate dehydrogenase (NAD+) activity"/>
    <property type="evidence" value="ECO:0007669"/>
    <property type="project" value="InterPro"/>
</dbReference>
<dbReference type="PANTHER" id="PTHR43403:SF1">
    <property type="entry name" value="NAD-SPECIFIC GLUTAMATE DEHYDROGENASE"/>
    <property type="match status" value="1"/>
</dbReference>
<evidence type="ECO:0000313" key="3">
    <source>
        <dbReference type="EMBL" id="CAB4717619.1"/>
    </source>
</evidence>
<dbReference type="SUPFAM" id="SSF53223">
    <property type="entry name" value="Aminoacid dehydrogenase-like, N-terminal domain"/>
    <property type="match status" value="1"/>
</dbReference>